<dbReference type="RefSeq" id="WP_008444096.1">
    <property type="nucleotide sequence ID" value="NZ_AOJK01000063.1"/>
</dbReference>
<feature type="compositionally biased region" description="Acidic residues" evidence="4">
    <location>
        <begin position="584"/>
        <end position="602"/>
    </location>
</feature>
<dbReference type="EMBL" id="AOJK01000063">
    <property type="protein sequence ID" value="ELZ41457.1"/>
    <property type="molecule type" value="Genomic_DNA"/>
</dbReference>
<evidence type="ECO:0000313" key="7">
    <source>
        <dbReference type="Proteomes" id="UP000011586"/>
    </source>
</evidence>
<evidence type="ECO:0000313" key="6">
    <source>
        <dbReference type="EMBL" id="ELZ41457.1"/>
    </source>
</evidence>
<feature type="compositionally biased region" description="Low complexity" evidence="4">
    <location>
        <begin position="460"/>
        <end position="481"/>
    </location>
</feature>
<evidence type="ECO:0000256" key="4">
    <source>
        <dbReference type="SAM" id="MobiDB-lite"/>
    </source>
</evidence>
<keyword evidence="1" id="KW-0540">Nuclease</keyword>
<dbReference type="PATRIC" id="fig|1227465.4.peg.2381"/>
<feature type="compositionally biased region" description="Polar residues" evidence="4">
    <location>
        <begin position="633"/>
        <end position="648"/>
    </location>
</feature>
<dbReference type="PANTHER" id="PTHR23240:SF8">
    <property type="entry name" value="PROTEIN ARTEMIS"/>
    <property type="match status" value="1"/>
</dbReference>
<name>M0E3E1_9EURY</name>
<feature type="compositionally biased region" description="Acidic residues" evidence="4">
    <location>
        <begin position="553"/>
        <end position="562"/>
    </location>
</feature>
<dbReference type="Proteomes" id="UP000011586">
    <property type="component" value="Unassembled WGS sequence"/>
</dbReference>
<dbReference type="InterPro" id="IPR001279">
    <property type="entry name" value="Metallo-B-lactamas"/>
</dbReference>
<gene>
    <name evidence="6" type="ORF">C463_12277</name>
</gene>
<dbReference type="GO" id="GO:0003684">
    <property type="term" value="F:damaged DNA binding"/>
    <property type="evidence" value="ECO:0007669"/>
    <property type="project" value="TreeGrafter"/>
</dbReference>
<keyword evidence="3 6" id="KW-0269">Exonuclease</keyword>
<evidence type="ECO:0000256" key="1">
    <source>
        <dbReference type="ARBA" id="ARBA00022722"/>
    </source>
</evidence>
<dbReference type="SMART" id="SM00849">
    <property type="entry name" value="Lactamase_B"/>
    <property type="match status" value="1"/>
</dbReference>
<dbReference type="Pfam" id="PF12706">
    <property type="entry name" value="Lactamase_B_2"/>
    <property type="match status" value="1"/>
</dbReference>
<dbReference type="STRING" id="1227465.C463_12277"/>
<sequence length="797" mass="84357">MNLSYHHANPHGGNESFLLRFQSANTDSPTTILVDAGAELELDRILNPNETIDAVCLTHAHSDHYQSLDQCTDANTSVYTSPATAKIIGDVFDIATQQTGVEADDSMVAAIEPVDEWTSVGSEVAFHPVPAGHVPGAVGYLFRFEKDQGVDTGYILATGDFTLTRAGGYPGLPLESIQDVDVLFLTVATSSNFSSELSEALGIALQQAHSGMQTLVTTSGIVGVHVAYLLGALIERFELGVRVRVVGQAAKLYERLEYEADAVRPVPEFSHTDEALGRGIITIAGPDVPSERSSGRLYGVLRDQPDACVVQLIGSGQSPIRSGQCTVHDFRIVNHPEYDALESVHESANPQHTVITHTHRGAGNQFNHLNSNVWSPSDSGEYTLYANGQWRAPPWAPNGGRTPTQATTQSVGALTETDLFSDVDLPSLSRSPTVDLPAEGIDIEHVKQVLAQETAYTGPTTTEAADSDTGSSTTTASGSDSPAMTTTPDDEHDSAKSDSQGPPAESVGLVRTTGASFNQLDDWVVSAIQSGELSKADLKEIVRRSQQSATSADETESPDDETANSAGDADHNTSQSDSVPSTAESDDSDATTSADSEEDVDSPDAPSVSSDSKPETETTDTQSTSEIPETETTKSQPAPESPTTSPEQEGNRAFSVVLEPLTTALATHLIAETDKGPISIADVATDATTAYLGDRLRGTETEPETSVSSHPSIVDQALAGVVADSDEFTDLDSFKTTAYGELLGDLVGLDKDDQTPNVTIRVDPALVDAVTEHPSSTAQSREDIVATAVRWYAGTDT</sequence>
<dbReference type="PANTHER" id="PTHR23240">
    <property type="entry name" value="DNA CROSS-LINK REPAIR PROTEIN PSO2/SNM1-RELATED"/>
    <property type="match status" value="1"/>
</dbReference>
<dbReference type="SUPFAM" id="SSF56281">
    <property type="entry name" value="Metallo-hydrolase/oxidoreductase"/>
    <property type="match status" value="1"/>
</dbReference>
<keyword evidence="2" id="KW-0378">Hydrolase</keyword>
<comment type="caution">
    <text evidence="6">The sequence shown here is derived from an EMBL/GenBank/DDBJ whole genome shotgun (WGS) entry which is preliminary data.</text>
</comment>
<proteinExistence type="predicted"/>
<dbReference type="GO" id="GO:0006303">
    <property type="term" value="P:double-strand break repair via nonhomologous end joining"/>
    <property type="evidence" value="ECO:0007669"/>
    <property type="project" value="TreeGrafter"/>
</dbReference>
<dbReference type="OrthoDB" id="326442at2157"/>
<feature type="region of interest" description="Disordered" evidence="4">
    <location>
        <begin position="455"/>
        <end position="508"/>
    </location>
</feature>
<evidence type="ECO:0000259" key="5">
    <source>
        <dbReference type="SMART" id="SM00849"/>
    </source>
</evidence>
<evidence type="ECO:0000256" key="3">
    <source>
        <dbReference type="ARBA" id="ARBA00022839"/>
    </source>
</evidence>
<keyword evidence="7" id="KW-1185">Reference proteome</keyword>
<dbReference type="Gene3D" id="3.60.15.10">
    <property type="entry name" value="Ribonuclease Z/Hydroxyacylglutathione hydrolase-like"/>
    <property type="match status" value="1"/>
</dbReference>
<feature type="domain" description="Metallo-beta-lactamase" evidence="5">
    <location>
        <begin position="13"/>
        <end position="209"/>
    </location>
</feature>
<feature type="region of interest" description="Disordered" evidence="4">
    <location>
        <begin position="544"/>
        <end position="656"/>
    </location>
</feature>
<dbReference type="AlphaFoldDB" id="M0E3E1"/>
<reference evidence="6 7" key="1">
    <citation type="journal article" date="2014" name="PLoS Genet.">
        <title>Phylogenetically driven sequencing of extremely halophilic archaea reveals strategies for static and dynamic osmo-response.</title>
        <authorList>
            <person name="Becker E.A."/>
            <person name="Seitzer P.M."/>
            <person name="Tritt A."/>
            <person name="Larsen D."/>
            <person name="Krusor M."/>
            <person name="Yao A.I."/>
            <person name="Wu D."/>
            <person name="Madern D."/>
            <person name="Eisen J.A."/>
            <person name="Darling A.E."/>
            <person name="Facciotti M.T."/>
        </authorList>
    </citation>
    <scope>NUCLEOTIDE SEQUENCE [LARGE SCALE GENOMIC DNA]</scope>
    <source>
        <strain evidence="6 7">DSM 19288</strain>
    </source>
</reference>
<dbReference type="GO" id="GO:0035312">
    <property type="term" value="F:5'-3' DNA exonuclease activity"/>
    <property type="evidence" value="ECO:0007669"/>
    <property type="project" value="TreeGrafter"/>
</dbReference>
<organism evidence="6 7">
    <name type="scientific">Halorubrum californiense DSM 19288</name>
    <dbReference type="NCBI Taxonomy" id="1227465"/>
    <lineage>
        <taxon>Archaea</taxon>
        <taxon>Methanobacteriati</taxon>
        <taxon>Methanobacteriota</taxon>
        <taxon>Stenosarchaea group</taxon>
        <taxon>Halobacteria</taxon>
        <taxon>Halobacteriales</taxon>
        <taxon>Haloferacaceae</taxon>
        <taxon>Halorubrum</taxon>
    </lineage>
</organism>
<accession>M0E3E1</accession>
<protein>
    <submittedName>
        <fullName evidence="6">Beta-lactamase fold class-like exonuclease</fullName>
    </submittedName>
</protein>
<dbReference type="GO" id="GO:0036297">
    <property type="term" value="P:interstrand cross-link repair"/>
    <property type="evidence" value="ECO:0007669"/>
    <property type="project" value="TreeGrafter"/>
</dbReference>
<evidence type="ECO:0000256" key="2">
    <source>
        <dbReference type="ARBA" id="ARBA00022801"/>
    </source>
</evidence>
<dbReference type="InterPro" id="IPR036866">
    <property type="entry name" value="RibonucZ/Hydroxyglut_hydro"/>
</dbReference>